<protein>
    <submittedName>
        <fullName evidence="1">Uncharacterized protein</fullName>
    </submittedName>
</protein>
<dbReference type="EMBL" id="MU806308">
    <property type="protein sequence ID" value="KAJ3836600.1"/>
    <property type="molecule type" value="Genomic_DNA"/>
</dbReference>
<dbReference type="Proteomes" id="UP001163846">
    <property type="component" value="Unassembled WGS sequence"/>
</dbReference>
<sequence>TNYRLGRLPLVIGMPVIIGCNYDVQSGIVNGTTGTLQKIRYRVDENGERHLVSCIVLCDHLRSFTNLTGLNKNEVPVLEDTVSM</sequence>
<evidence type="ECO:0000313" key="1">
    <source>
        <dbReference type="EMBL" id="KAJ3836600.1"/>
    </source>
</evidence>
<dbReference type="AlphaFoldDB" id="A0AA38P5B1"/>
<feature type="non-terminal residue" evidence="1">
    <location>
        <position position="1"/>
    </location>
</feature>
<comment type="caution">
    <text evidence="1">The sequence shown here is derived from an EMBL/GenBank/DDBJ whole genome shotgun (WGS) entry which is preliminary data.</text>
</comment>
<organism evidence="1 2">
    <name type="scientific">Lentinula raphanica</name>
    <dbReference type="NCBI Taxonomy" id="153919"/>
    <lineage>
        <taxon>Eukaryota</taxon>
        <taxon>Fungi</taxon>
        <taxon>Dikarya</taxon>
        <taxon>Basidiomycota</taxon>
        <taxon>Agaricomycotina</taxon>
        <taxon>Agaricomycetes</taxon>
        <taxon>Agaricomycetidae</taxon>
        <taxon>Agaricales</taxon>
        <taxon>Marasmiineae</taxon>
        <taxon>Omphalotaceae</taxon>
        <taxon>Lentinula</taxon>
    </lineage>
</organism>
<keyword evidence="2" id="KW-1185">Reference proteome</keyword>
<accession>A0AA38P5B1</accession>
<feature type="non-terminal residue" evidence="1">
    <location>
        <position position="84"/>
    </location>
</feature>
<proteinExistence type="predicted"/>
<evidence type="ECO:0000313" key="2">
    <source>
        <dbReference type="Proteomes" id="UP001163846"/>
    </source>
</evidence>
<gene>
    <name evidence="1" type="ORF">F5878DRAFT_506688</name>
</gene>
<name>A0AA38P5B1_9AGAR</name>
<reference evidence="1" key="1">
    <citation type="submission" date="2022-08" db="EMBL/GenBank/DDBJ databases">
        <authorList>
            <consortium name="DOE Joint Genome Institute"/>
            <person name="Min B."/>
            <person name="Riley R."/>
            <person name="Sierra-Patev S."/>
            <person name="Naranjo-Ortiz M."/>
            <person name="Looney B."/>
            <person name="Konkel Z."/>
            <person name="Slot J.C."/>
            <person name="Sakamoto Y."/>
            <person name="Steenwyk J.L."/>
            <person name="Rokas A."/>
            <person name="Carro J."/>
            <person name="Camarero S."/>
            <person name="Ferreira P."/>
            <person name="Molpeceres G."/>
            <person name="Ruiz-Duenas F.J."/>
            <person name="Serrano A."/>
            <person name="Henrissat B."/>
            <person name="Drula E."/>
            <person name="Hughes K.W."/>
            <person name="Mata J.L."/>
            <person name="Ishikawa N.K."/>
            <person name="Vargas-Isla R."/>
            <person name="Ushijima S."/>
            <person name="Smith C.A."/>
            <person name="Ahrendt S."/>
            <person name="Andreopoulos W."/>
            <person name="He G."/>
            <person name="Labutti K."/>
            <person name="Lipzen A."/>
            <person name="Ng V."/>
            <person name="Sandor L."/>
            <person name="Barry K."/>
            <person name="Martinez A.T."/>
            <person name="Xiao Y."/>
            <person name="Gibbons J.G."/>
            <person name="Terashima K."/>
            <person name="Hibbett D.S."/>
            <person name="Grigoriev I.V."/>
        </authorList>
    </citation>
    <scope>NUCLEOTIDE SEQUENCE</scope>
    <source>
        <strain evidence="1">TFB9207</strain>
    </source>
</reference>